<dbReference type="SMART" id="SM00448">
    <property type="entry name" value="REC"/>
    <property type="match status" value="1"/>
</dbReference>
<dbReference type="GO" id="GO:0000160">
    <property type="term" value="P:phosphorelay signal transduction system"/>
    <property type="evidence" value="ECO:0007669"/>
    <property type="project" value="UniProtKB-KW"/>
</dbReference>
<feature type="domain" description="Response regulatory" evidence="10">
    <location>
        <begin position="7"/>
        <end position="124"/>
    </location>
</feature>
<dbReference type="SUPFAM" id="SSF52172">
    <property type="entry name" value="CheY-like"/>
    <property type="match status" value="1"/>
</dbReference>
<evidence type="ECO:0000256" key="3">
    <source>
        <dbReference type="ARBA" id="ARBA00022553"/>
    </source>
</evidence>
<dbReference type="PROSITE" id="PS01124">
    <property type="entry name" value="HTH_ARAC_FAMILY_2"/>
    <property type="match status" value="1"/>
</dbReference>
<evidence type="ECO:0000256" key="5">
    <source>
        <dbReference type="ARBA" id="ARBA00023015"/>
    </source>
</evidence>
<gene>
    <name evidence="11" type="ORF">AMS66_22035</name>
</gene>
<evidence type="ECO:0000259" key="9">
    <source>
        <dbReference type="PROSITE" id="PS01124"/>
    </source>
</evidence>
<keyword evidence="2" id="KW-0963">Cytoplasm</keyword>
<dbReference type="PATRIC" id="fig|1705561.3.peg.4603"/>
<dbReference type="AlphaFoldDB" id="A0A0M9BLH2"/>
<evidence type="ECO:0000256" key="6">
    <source>
        <dbReference type="ARBA" id="ARBA00023125"/>
    </source>
</evidence>
<dbReference type="GO" id="GO:0003700">
    <property type="term" value="F:DNA-binding transcription factor activity"/>
    <property type="evidence" value="ECO:0007669"/>
    <property type="project" value="InterPro"/>
</dbReference>
<keyword evidence="12" id="KW-1185">Reference proteome</keyword>
<evidence type="ECO:0000256" key="2">
    <source>
        <dbReference type="ARBA" id="ARBA00022490"/>
    </source>
</evidence>
<dbReference type="Pfam" id="PF12833">
    <property type="entry name" value="HTH_18"/>
    <property type="match status" value="1"/>
</dbReference>
<protein>
    <submittedName>
        <fullName evidence="11">Chemotaxis protein CheY</fullName>
    </submittedName>
</protein>
<dbReference type="InterPro" id="IPR009057">
    <property type="entry name" value="Homeodomain-like_sf"/>
</dbReference>
<sequence>MNKDHYRVLIVDDEPWNRDILRNLGTWDELGMVVADEAEDGGEAIRLVEQHQPHIIITDMRMPGTDGVELLQTLSAQYPHIKVIVVSGYDDFNYAKHAIRHRAADYLLKPVNPDELNNVLAKCKRELEKTESGPESWEPYPSAFSGEFSLFQHQARLRFNDLNVQGLRELFQQLEQRLDTSGIQRPQQLGRIAYELQTLLGELCVSNGLCEQPVAAVLPPPTALASIASAIDWISASYYTSLEQLITQRKFKNKLNLDEVKQHIEQHCMEMITLEQLAQIFFVSKEYLSKVFKKEYGVNVTDYIVQLRMARAKEWVLDDQIPFKHIAEMTGYEDVSYFYRVFKKHFGVSPGEMRKGQPRVSDNSPD</sequence>
<keyword evidence="6" id="KW-0238">DNA-binding</keyword>
<dbReference type="GO" id="GO:0043565">
    <property type="term" value="F:sequence-specific DNA binding"/>
    <property type="evidence" value="ECO:0007669"/>
    <property type="project" value="InterPro"/>
</dbReference>
<evidence type="ECO:0000259" key="10">
    <source>
        <dbReference type="PROSITE" id="PS50110"/>
    </source>
</evidence>
<dbReference type="PRINTS" id="PR00032">
    <property type="entry name" value="HTHARAC"/>
</dbReference>
<dbReference type="RefSeq" id="WP_053782812.1">
    <property type="nucleotide sequence ID" value="NZ_LITU01000070.1"/>
</dbReference>
<dbReference type="Proteomes" id="UP000037688">
    <property type="component" value="Unassembled WGS sequence"/>
</dbReference>
<evidence type="ECO:0000256" key="4">
    <source>
        <dbReference type="ARBA" id="ARBA00023012"/>
    </source>
</evidence>
<keyword evidence="7" id="KW-0804">Transcription</keyword>
<dbReference type="PANTHER" id="PTHR42713">
    <property type="entry name" value="HISTIDINE KINASE-RELATED"/>
    <property type="match status" value="1"/>
</dbReference>
<evidence type="ECO:0000256" key="1">
    <source>
        <dbReference type="ARBA" id="ARBA00004496"/>
    </source>
</evidence>
<keyword evidence="5" id="KW-0805">Transcription regulation</keyword>
<evidence type="ECO:0000313" key="11">
    <source>
        <dbReference type="EMBL" id="KOY14623.1"/>
    </source>
</evidence>
<keyword evidence="4" id="KW-0902">Two-component regulatory system</keyword>
<accession>A0A0M9BLH2</accession>
<proteinExistence type="predicted"/>
<dbReference type="InterPro" id="IPR051552">
    <property type="entry name" value="HptR"/>
</dbReference>
<dbReference type="PROSITE" id="PS50110">
    <property type="entry name" value="RESPONSE_REGULATORY"/>
    <property type="match status" value="1"/>
</dbReference>
<evidence type="ECO:0000313" key="12">
    <source>
        <dbReference type="Proteomes" id="UP000037688"/>
    </source>
</evidence>
<feature type="domain" description="HTH araC/xylS-type" evidence="9">
    <location>
        <begin position="258"/>
        <end position="356"/>
    </location>
</feature>
<dbReference type="InterPro" id="IPR011006">
    <property type="entry name" value="CheY-like_superfamily"/>
</dbReference>
<dbReference type="OrthoDB" id="342399at2"/>
<comment type="caution">
    <text evidence="11">The sequence shown here is derived from an EMBL/GenBank/DDBJ whole genome shotgun (WGS) entry which is preliminary data.</text>
</comment>
<keyword evidence="3 8" id="KW-0597">Phosphoprotein</keyword>
<dbReference type="Pfam" id="PF00072">
    <property type="entry name" value="Response_reg"/>
    <property type="match status" value="1"/>
</dbReference>
<evidence type="ECO:0000256" key="7">
    <source>
        <dbReference type="ARBA" id="ARBA00023163"/>
    </source>
</evidence>
<dbReference type="InterPro" id="IPR018060">
    <property type="entry name" value="HTH_AraC"/>
</dbReference>
<organism evidence="11 12">
    <name type="scientific">Paenibacillus xylanivorans</name>
    <dbReference type="NCBI Taxonomy" id="1705561"/>
    <lineage>
        <taxon>Bacteria</taxon>
        <taxon>Bacillati</taxon>
        <taxon>Bacillota</taxon>
        <taxon>Bacilli</taxon>
        <taxon>Bacillales</taxon>
        <taxon>Paenibacillaceae</taxon>
        <taxon>Paenibacillus</taxon>
    </lineage>
</organism>
<name>A0A0M9BLH2_9BACL</name>
<dbReference type="Gene3D" id="3.40.50.2300">
    <property type="match status" value="1"/>
</dbReference>
<feature type="modified residue" description="4-aspartylphosphate" evidence="8">
    <location>
        <position position="59"/>
    </location>
</feature>
<dbReference type="EMBL" id="LITU01000070">
    <property type="protein sequence ID" value="KOY14623.1"/>
    <property type="molecule type" value="Genomic_DNA"/>
</dbReference>
<dbReference type="InterPro" id="IPR020449">
    <property type="entry name" value="Tscrpt_reg_AraC-type_HTH"/>
</dbReference>
<dbReference type="SMART" id="SM00342">
    <property type="entry name" value="HTH_ARAC"/>
    <property type="match status" value="1"/>
</dbReference>
<dbReference type="InterPro" id="IPR001789">
    <property type="entry name" value="Sig_transdc_resp-reg_receiver"/>
</dbReference>
<dbReference type="GO" id="GO:0005737">
    <property type="term" value="C:cytoplasm"/>
    <property type="evidence" value="ECO:0007669"/>
    <property type="project" value="UniProtKB-SubCell"/>
</dbReference>
<comment type="subcellular location">
    <subcellularLocation>
        <location evidence="1">Cytoplasm</location>
    </subcellularLocation>
</comment>
<dbReference type="CDD" id="cd17536">
    <property type="entry name" value="REC_YesN-like"/>
    <property type="match status" value="1"/>
</dbReference>
<dbReference type="SUPFAM" id="SSF46689">
    <property type="entry name" value="Homeodomain-like"/>
    <property type="match status" value="2"/>
</dbReference>
<reference evidence="11 12" key="1">
    <citation type="submission" date="2015-08" db="EMBL/GenBank/DDBJ databases">
        <title>Draft genome sequence of cellulolytic and xylanolytic Paenibacillus sp. A59, isolated from a decaying forest soil from Patagonia, Argentina.</title>
        <authorList>
            <person name="Ghio S."/>
            <person name="Caceres A.M."/>
            <person name="Talia P."/>
            <person name="Grasso D."/>
            <person name="Campos E."/>
        </authorList>
    </citation>
    <scope>NUCLEOTIDE SEQUENCE [LARGE SCALE GENOMIC DNA]</scope>
    <source>
        <strain evidence="11 12">A59</strain>
    </source>
</reference>
<dbReference type="PANTHER" id="PTHR42713:SF3">
    <property type="entry name" value="TRANSCRIPTIONAL REGULATORY PROTEIN HPTR"/>
    <property type="match status" value="1"/>
</dbReference>
<evidence type="ECO:0000256" key="8">
    <source>
        <dbReference type="PROSITE-ProRule" id="PRU00169"/>
    </source>
</evidence>
<dbReference type="Gene3D" id="1.10.10.60">
    <property type="entry name" value="Homeodomain-like"/>
    <property type="match status" value="2"/>
</dbReference>